<dbReference type="PANTHER" id="PTHR30441:SF4">
    <property type="entry name" value="PROTEIN ASMA"/>
    <property type="match status" value="1"/>
</dbReference>
<dbReference type="PANTHER" id="PTHR30441">
    <property type="entry name" value="DUF748 DOMAIN-CONTAINING PROTEIN"/>
    <property type="match status" value="1"/>
</dbReference>
<organism evidence="2 3">
    <name type="scientific">Oecophyllibacter saccharovorans</name>
    <dbReference type="NCBI Taxonomy" id="2558360"/>
    <lineage>
        <taxon>Bacteria</taxon>
        <taxon>Pseudomonadati</taxon>
        <taxon>Pseudomonadota</taxon>
        <taxon>Alphaproteobacteria</taxon>
        <taxon>Acetobacterales</taxon>
        <taxon>Acetobacteraceae</taxon>
        <taxon>Oecophyllibacter</taxon>
    </lineage>
</organism>
<dbReference type="InterPro" id="IPR052894">
    <property type="entry name" value="AsmA-related"/>
</dbReference>
<dbReference type="EMBL" id="SORZ01000002">
    <property type="protein sequence ID" value="TPW34329.1"/>
    <property type="molecule type" value="Genomic_DNA"/>
</dbReference>
<sequence length="895" mass="91957">MKKLLGGMIVLVLGVLGLDIGLHALISPAALQLRVARILQAQTGLQMKVEKSGFQFLPWPAFRFEGVTLARPGCRPLATAQRIQGDIAFMPLLKREISLHELKTHEVWINAAPQGQTDQAQCGWAAPMVASVAPVSAQAAAGQPIQAPGSGPVLSILSSSAPQRLRAWWKFSLDSLRMNGTRVQWGAQPGNSPAPAAMQDFGAVPATLLLDHVQVTSLQSASPWLEASGRHGGVPFSLKGHVGPWAAFLPGNAGNTAPWAFSLDGQAGKSAGERATLEGHFADVAALAGLHMSLQGQVQSGEELGHLLAVPALARGQVGLQGLKGSLLLTEQEGAQGEGTGFLQRLRQLPSRMAPSKVKLSLARLVLPAPSGARGLWPAHEGLIGNGLQLDAPAATAPLTLDGAVQFQPETAQQTGPDPWAFQMKFASLQQAAAAWRTLTGQPDTAAQGVVGVSLNAHQGDKGRLQLTGNVGLPTDVRVALVAPQLGEIVHDFDGQGQVKLTRADAPGGLSVSIDGLTFRSREASGTGTGAVQHLLQPHPALNVALNFSTLDGTALWDGWRHLQDAPQPAPGKPADASVSPAAPGPAGSESAGSGKPWRRFLQDWTATGHLAAATLKLPEVTYQDVVADFRSGDGRLVIDPLSARLDGTPLSGSLALQLGPQGVHFDLKAAPLAVPAGLVLGGLGWGDLVQGTLRLAGQVSGQGHDIRQAVGSLNGTMGFGVVDGRLDGHLLAPLAGPAAGLVKVKPTLGLRCLAARTSFHEGAGSLNGLVLQAGHFLVTGKGTFAPGGAVDFSLQPHIRVAGTQISAPVQLKGTWDRPEISLSGGSAAGAAGMNGGPSGGVHQLDIGGAPAETDHCRDGLQAALGMVPPLSPAHEGGHGSQDSLLRALGIGSGK</sequence>
<evidence type="ECO:0000256" key="1">
    <source>
        <dbReference type="SAM" id="MobiDB-lite"/>
    </source>
</evidence>
<proteinExistence type="predicted"/>
<feature type="compositionally biased region" description="Low complexity" evidence="1">
    <location>
        <begin position="823"/>
        <end position="832"/>
    </location>
</feature>
<dbReference type="GO" id="GO:0090313">
    <property type="term" value="P:regulation of protein targeting to membrane"/>
    <property type="evidence" value="ECO:0007669"/>
    <property type="project" value="TreeGrafter"/>
</dbReference>
<feature type="compositionally biased region" description="Low complexity" evidence="1">
    <location>
        <begin position="574"/>
        <end position="596"/>
    </location>
</feature>
<accession>A0A506ULX2</accession>
<dbReference type="RefSeq" id="WP_165600933.1">
    <property type="nucleotide sequence ID" value="NZ_SORZ01000002.1"/>
</dbReference>
<evidence type="ECO:0000313" key="2">
    <source>
        <dbReference type="EMBL" id="TPW34329.1"/>
    </source>
</evidence>
<reference evidence="2 3" key="1">
    <citation type="submission" date="2019-03" db="EMBL/GenBank/DDBJ databases">
        <title>The complete genome sequence of Neokomagataea sp. Jb2 NBRC113641.</title>
        <authorList>
            <person name="Chua K.-O."/>
            <person name="Chan K.-G."/>
            <person name="See-Too W.-S."/>
        </authorList>
    </citation>
    <scope>NUCLEOTIDE SEQUENCE [LARGE SCALE GENOMIC DNA]</scope>
    <source>
        <strain evidence="2 3">Jb2</strain>
    </source>
</reference>
<feature type="region of interest" description="Disordered" evidence="1">
    <location>
        <begin position="868"/>
        <end position="895"/>
    </location>
</feature>
<evidence type="ECO:0000313" key="3">
    <source>
        <dbReference type="Proteomes" id="UP000315037"/>
    </source>
</evidence>
<comment type="caution">
    <text evidence="2">The sequence shown here is derived from an EMBL/GenBank/DDBJ whole genome shotgun (WGS) entry which is preliminary data.</text>
</comment>
<keyword evidence="3" id="KW-1185">Reference proteome</keyword>
<protein>
    <submittedName>
        <fullName evidence="2">AsmA family protein</fullName>
    </submittedName>
</protein>
<dbReference type="Proteomes" id="UP000315037">
    <property type="component" value="Unassembled WGS sequence"/>
</dbReference>
<dbReference type="GO" id="GO:0005886">
    <property type="term" value="C:plasma membrane"/>
    <property type="evidence" value="ECO:0007669"/>
    <property type="project" value="TreeGrafter"/>
</dbReference>
<dbReference type="AlphaFoldDB" id="A0A506ULX2"/>
<feature type="region of interest" description="Disordered" evidence="1">
    <location>
        <begin position="563"/>
        <end position="596"/>
    </location>
</feature>
<feature type="region of interest" description="Disordered" evidence="1">
    <location>
        <begin position="823"/>
        <end position="853"/>
    </location>
</feature>
<name>A0A506ULX2_9PROT</name>
<gene>
    <name evidence="2" type="ORF">E3202_07505</name>
</gene>